<dbReference type="PANTHER" id="PTHR33908:SF11">
    <property type="entry name" value="MEMBRANE PROTEIN"/>
    <property type="match status" value="1"/>
</dbReference>
<evidence type="ECO:0000256" key="6">
    <source>
        <dbReference type="ARBA" id="ARBA00022989"/>
    </source>
</evidence>
<dbReference type="GO" id="GO:0005886">
    <property type="term" value="C:plasma membrane"/>
    <property type="evidence" value="ECO:0007669"/>
    <property type="project" value="UniProtKB-SubCell"/>
</dbReference>
<evidence type="ECO:0000256" key="3">
    <source>
        <dbReference type="ARBA" id="ARBA00022676"/>
    </source>
</evidence>
<evidence type="ECO:0000256" key="2">
    <source>
        <dbReference type="ARBA" id="ARBA00022475"/>
    </source>
</evidence>
<evidence type="ECO:0000256" key="7">
    <source>
        <dbReference type="ARBA" id="ARBA00023136"/>
    </source>
</evidence>
<name>A0A1F7I6Q3_9BACT</name>
<dbReference type="GO" id="GO:0016763">
    <property type="term" value="F:pentosyltransferase activity"/>
    <property type="evidence" value="ECO:0007669"/>
    <property type="project" value="TreeGrafter"/>
</dbReference>
<evidence type="ECO:0000256" key="8">
    <source>
        <dbReference type="SAM" id="Phobius"/>
    </source>
</evidence>
<organism evidence="10 11">
    <name type="scientific">Candidatus Roizmanbacteria bacterium RIFCSPHIGHO2_12_FULL_44_10</name>
    <dbReference type="NCBI Taxonomy" id="1802054"/>
    <lineage>
        <taxon>Bacteria</taxon>
        <taxon>Candidatus Roizmaniibacteriota</taxon>
    </lineage>
</organism>
<keyword evidence="6 8" id="KW-1133">Transmembrane helix</keyword>
<comment type="subcellular location">
    <subcellularLocation>
        <location evidence="1">Cell membrane</location>
        <topology evidence="1">Multi-pass membrane protein</topology>
    </subcellularLocation>
</comment>
<evidence type="ECO:0000256" key="5">
    <source>
        <dbReference type="ARBA" id="ARBA00022692"/>
    </source>
</evidence>
<keyword evidence="7 8" id="KW-0472">Membrane</keyword>
<feature type="transmembrane region" description="Helical" evidence="8">
    <location>
        <begin position="169"/>
        <end position="185"/>
    </location>
</feature>
<feature type="transmembrane region" description="Helical" evidence="8">
    <location>
        <begin position="347"/>
        <end position="366"/>
    </location>
</feature>
<dbReference type="GO" id="GO:0009103">
    <property type="term" value="P:lipopolysaccharide biosynthetic process"/>
    <property type="evidence" value="ECO:0007669"/>
    <property type="project" value="UniProtKB-ARBA"/>
</dbReference>
<feature type="transmembrane region" description="Helical" evidence="8">
    <location>
        <begin position="322"/>
        <end position="341"/>
    </location>
</feature>
<accession>A0A1F7I6Q3</accession>
<feature type="transmembrane region" description="Helical" evidence="8">
    <location>
        <begin position="233"/>
        <end position="253"/>
    </location>
</feature>
<dbReference type="InterPro" id="IPR038731">
    <property type="entry name" value="RgtA/B/C-like"/>
</dbReference>
<feature type="transmembrane region" description="Helical" evidence="8">
    <location>
        <begin position="122"/>
        <end position="138"/>
    </location>
</feature>
<evidence type="ECO:0000256" key="1">
    <source>
        <dbReference type="ARBA" id="ARBA00004651"/>
    </source>
</evidence>
<comment type="caution">
    <text evidence="10">The sequence shown here is derived from an EMBL/GenBank/DDBJ whole genome shotgun (WGS) entry which is preliminary data.</text>
</comment>
<dbReference type="PANTHER" id="PTHR33908">
    <property type="entry name" value="MANNOSYLTRANSFERASE YKCB-RELATED"/>
    <property type="match status" value="1"/>
</dbReference>
<keyword evidence="4" id="KW-0808">Transferase</keyword>
<proteinExistence type="predicted"/>
<keyword evidence="2" id="KW-1003">Cell membrane</keyword>
<feature type="transmembrane region" description="Helical" evidence="8">
    <location>
        <begin position="373"/>
        <end position="392"/>
    </location>
</feature>
<dbReference type="AlphaFoldDB" id="A0A1F7I6Q3"/>
<reference evidence="10 11" key="1">
    <citation type="journal article" date="2016" name="Nat. Commun.">
        <title>Thousands of microbial genomes shed light on interconnected biogeochemical processes in an aquifer system.</title>
        <authorList>
            <person name="Anantharaman K."/>
            <person name="Brown C.T."/>
            <person name="Hug L.A."/>
            <person name="Sharon I."/>
            <person name="Castelle C.J."/>
            <person name="Probst A.J."/>
            <person name="Thomas B.C."/>
            <person name="Singh A."/>
            <person name="Wilkins M.J."/>
            <person name="Karaoz U."/>
            <person name="Brodie E.L."/>
            <person name="Williams K.H."/>
            <person name="Hubbard S.S."/>
            <person name="Banfield J.F."/>
        </authorList>
    </citation>
    <scope>NUCLEOTIDE SEQUENCE [LARGE SCALE GENOMIC DNA]</scope>
</reference>
<sequence length="522" mass="60061">MFNITGYINWVRRYFKKRDLLIILGLVGLFLITRLINLDKFPIFSDEGIYIRWAKVAWKDASWRFISLTDGRQPLQTWGTIAFLKLFENNALFAGRLFAVASGFFALSGIFALSAYLFNKKTAYIASLLYIITPYFLFYDRMALVDSAINGFVIWLFFFSILLARTLRLDVALLLGFLSGFALLGKSSVRLYMALMSLASLFVLYSHSEGGLIRMFLGLKHKLFGKEKKTPQLLSFFFLYGIVIAVSLLIYNVQRLSPFFHFVAEKNKTFVLTLPELIQHPWAYFPHNMVNLPYYILSEMAYVVAILGIVGLYWLYKKDKPLTIYLSLWLASATILISLVAKVLFPRYVLPLGGLLLIPAAFLLSNIKSSKRFIGLFIVIIVSGLYFNYTILFDHKNIPFPDIDRGQYLEGWPAGWGIKEIVDYSRDKSQDKPVILMAEGNFGMSGDVLDSYLKPGDKINIKGYWPLNREHLVENQALLKDNYVYLVFSHRIDFPTDWPMKLIRVFDKPGKKSQVYFFALTE</sequence>
<evidence type="ECO:0000313" key="11">
    <source>
        <dbReference type="Proteomes" id="UP000179024"/>
    </source>
</evidence>
<dbReference type="Pfam" id="PF13231">
    <property type="entry name" value="PMT_2"/>
    <property type="match status" value="1"/>
</dbReference>
<feature type="transmembrane region" description="Helical" evidence="8">
    <location>
        <begin position="20"/>
        <end position="36"/>
    </location>
</feature>
<evidence type="ECO:0000259" key="9">
    <source>
        <dbReference type="Pfam" id="PF13231"/>
    </source>
</evidence>
<feature type="transmembrane region" description="Helical" evidence="8">
    <location>
        <begin position="144"/>
        <end position="162"/>
    </location>
</feature>
<gene>
    <name evidence="10" type="ORF">A3F34_00720</name>
</gene>
<feature type="transmembrane region" description="Helical" evidence="8">
    <location>
        <begin position="191"/>
        <end position="212"/>
    </location>
</feature>
<dbReference type="Proteomes" id="UP000179024">
    <property type="component" value="Unassembled WGS sequence"/>
</dbReference>
<feature type="transmembrane region" description="Helical" evidence="8">
    <location>
        <begin position="93"/>
        <end position="115"/>
    </location>
</feature>
<dbReference type="EMBL" id="MGAE01000028">
    <property type="protein sequence ID" value="OGK39035.1"/>
    <property type="molecule type" value="Genomic_DNA"/>
</dbReference>
<keyword evidence="5 8" id="KW-0812">Transmembrane</keyword>
<evidence type="ECO:0000313" key="10">
    <source>
        <dbReference type="EMBL" id="OGK39035.1"/>
    </source>
</evidence>
<feature type="transmembrane region" description="Helical" evidence="8">
    <location>
        <begin position="294"/>
        <end position="315"/>
    </location>
</feature>
<protein>
    <recommendedName>
        <fullName evidence="9">Glycosyltransferase RgtA/B/C/D-like domain-containing protein</fullName>
    </recommendedName>
</protein>
<evidence type="ECO:0000256" key="4">
    <source>
        <dbReference type="ARBA" id="ARBA00022679"/>
    </source>
</evidence>
<feature type="domain" description="Glycosyltransferase RgtA/B/C/D-like" evidence="9">
    <location>
        <begin position="74"/>
        <end position="206"/>
    </location>
</feature>
<keyword evidence="3" id="KW-0328">Glycosyltransferase</keyword>
<dbReference type="InterPro" id="IPR050297">
    <property type="entry name" value="LipidA_mod_glycosyltrf_83"/>
</dbReference>